<gene>
    <name evidence="1" type="ORF">CVT26_003812</name>
</gene>
<dbReference type="Gene3D" id="1.10.510.10">
    <property type="entry name" value="Transferase(Phosphotransferase) domain 1"/>
    <property type="match status" value="1"/>
</dbReference>
<keyword evidence="2" id="KW-1185">Reference proteome</keyword>
<dbReference type="AlphaFoldDB" id="A0A409YMB7"/>
<proteinExistence type="predicted"/>
<dbReference type="InParanoid" id="A0A409YMB7"/>
<dbReference type="EMBL" id="NHYE01000663">
    <property type="protein sequence ID" value="PPR04172.1"/>
    <property type="molecule type" value="Genomic_DNA"/>
</dbReference>
<evidence type="ECO:0000313" key="2">
    <source>
        <dbReference type="Proteomes" id="UP000284706"/>
    </source>
</evidence>
<name>A0A409YMB7_9AGAR</name>
<protein>
    <submittedName>
        <fullName evidence="1">Uncharacterized protein</fullName>
    </submittedName>
</protein>
<sequence length="116" mass="13102">MLKGGPLFPPCDDERLYVKAKTHVFVAVLGDFSSDMILRIQIAHRGIFTDRSQCELADPGDLPNNVRDFLERAESLRDAICDKATFDVMDYLLKISPDDRVGLDDVLDFSYFDAVD</sequence>
<comment type="caution">
    <text evidence="1">The sequence shown here is derived from an EMBL/GenBank/DDBJ whole genome shotgun (WGS) entry which is preliminary data.</text>
</comment>
<accession>A0A409YMB7</accession>
<reference evidence="1 2" key="1">
    <citation type="journal article" date="2018" name="Evol. Lett.">
        <title>Horizontal gene cluster transfer increased hallucinogenic mushroom diversity.</title>
        <authorList>
            <person name="Reynolds H.T."/>
            <person name="Vijayakumar V."/>
            <person name="Gluck-Thaler E."/>
            <person name="Korotkin H.B."/>
            <person name="Matheny P.B."/>
            <person name="Slot J.C."/>
        </authorList>
    </citation>
    <scope>NUCLEOTIDE SEQUENCE [LARGE SCALE GENOMIC DNA]</scope>
    <source>
        <strain evidence="1 2">SRW20</strain>
    </source>
</reference>
<dbReference type="Proteomes" id="UP000284706">
    <property type="component" value="Unassembled WGS sequence"/>
</dbReference>
<evidence type="ECO:0000313" key="1">
    <source>
        <dbReference type="EMBL" id="PPR04172.1"/>
    </source>
</evidence>
<dbReference type="OrthoDB" id="3068150at2759"/>
<organism evidence="1 2">
    <name type="scientific">Gymnopilus dilepis</name>
    <dbReference type="NCBI Taxonomy" id="231916"/>
    <lineage>
        <taxon>Eukaryota</taxon>
        <taxon>Fungi</taxon>
        <taxon>Dikarya</taxon>
        <taxon>Basidiomycota</taxon>
        <taxon>Agaricomycotina</taxon>
        <taxon>Agaricomycetes</taxon>
        <taxon>Agaricomycetidae</taxon>
        <taxon>Agaricales</taxon>
        <taxon>Agaricineae</taxon>
        <taxon>Hymenogastraceae</taxon>
        <taxon>Gymnopilus</taxon>
    </lineage>
</organism>